<evidence type="ECO:0000256" key="8">
    <source>
        <dbReference type="ARBA" id="ARBA00023306"/>
    </source>
</evidence>
<accession>A0A1Q9JG27</accession>
<keyword evidence="8 10" id="KW-0131">Cell cycle</keyword>
<dbReference type="OrthoDB" id="9801978at2"/>
<dbReference type="NCBIfam" id="TIGR01143">
    <property type="entry name" value="murF"/>
    <property type="match status" value="1"/>
</dbReference>
<dbReference type="GO" id="GO:0005737">
    <property type="term" value="C:cytoplasm"/>
    <property type="evidence" value="ECO:0007669"/>
    <property type="project" value="UniProtKB-SubCell"/>
</dbReference>
<sequence length="456" mass="49663">MDAITIREIVDATGGQLLAGKEDAVVTGVCTDSRIFQQGDLFVALLGENTDAHRFVRQVAEQGGKTFLISESDAAEALADANVILVRDTLAGLQALTHYYLDKIGVGKIAVTGSVGKTSTRDMVYYILSEKYKTGRPIKNYNSDVGIPLTVFTFDSTMEMAVLEEGMEHAGEIHRLADMTRPEVAVITNVGISHLENLGSRENIYRAKMEITDFFGRDNVLIINESCDLLKRSRIHGDYKVITAGETGTEDYVVSDIRDMGLEGVSFTLTAGGESREFRLNVPGAHNALNAALAVAACAQYGVTMDQAAEGLRKLQLTGKRLKVREARGIRVLDDSYNAAPDSVKSAVRTMEATPAERRVAILGAMNELGDDTPALHYEVGRYAAEHGISLVVGIEPKAAEIVRGAREAGCDALYFDEKEDLYPELPKLLKEGDLVLTKASMTRHFWEIADKIING</sequence>
<dbReference type="Pfam" id="PF02875">
    <property type="entry name" value="Mur_ligase_C"/>
    <property type="match status" value="1"/>
</dbReference>
<dbReference type="GO" id="GO:0051301">
    <property type="term" value="P:cell division"/>
    <property type="evidence" value="ECO:0007669"/>
    <property type="project" value="UniProtKB-KW"/>
</dbReference>
<dbReference type="STRING" id="1261640.BHK98_03410"/>
<dbReference type="Pfam" id="PF08245">
    <property type="entry name" value="Mur_ligase_M"/>
    <property type="match status" value="1"/>
</dbReference>
<evidence type="ECO:0000313" key="14">
    <source>
        <dbReference type="EMBL" id="OLR55192.1"/>
    </source>
</evidence>
<evidence type="ECO:0000256" key="6">
    <source>
        <dbReference type="ARBA" id="ARBA00022960"/>
    </source>
</evidence>
<dbReference type="SUPFAM" id="SSF63418">
    <property type="entry name" value="MurE/MurF N-terminal domain"/>
    <property type="match status" value="1"/>
</dbReference>
<keyword evidence="2 10" id="KW-0436">Ligase</keyword>
<evidence type="ECO:0000256" key="9">
    <source>
        <dbReference type="ARBA" id="ARBA00023316"/>
    </source>
</evidence>
<evidence type="ECO:0000313" key="15">
    <source>
        <dbReference type="Proteomes" id="UP000187404"/>
    </source>
</evidence>
<keyword evidence="15" id="KW-1185">Reference proteome</keyword>
<keyword evidence="7 10" id="KW-0573">Peptidoglycan synthesis</keyword>
<evidence type="ECO:0000259" key="12">
    <source>
        <dbReference type="Pfam" id="PF02875"/>
    </source>
</evidence>
<feature type="domain" description="Mur ligase central" evidence="13">
    <location>
        <begin position="111"/>
        <end position="298"/>
    </location>
</feature>
<dbReference type="Gene3D" id="3.90.190.20">
    <property type="entry name" value="Mur ligase, C-terminal domain"/>
    <property type="match status" value="1"/>
</dbReference>
<dbReference type="GO" id="GO:0005524">
    <property type="term" value="F:ATP binding"/>
    <property type="evidence" value="ECO:0007669"/>
    <property type="project" value="UniProtKB-UniRule"/>
</dbReference>
<dbReference type="SUPFAM" id="SSF53623">
    <property type="entry name" value="MurD-like peptide ligases, catalytic domain"/>
    <property type="match status" value="1"/>
</dbReference>
<evidence type="ECO:0000256" key="7">
    <source>
        <dbReference type="ARBA" id="ARBA00022984"/>
    </source>
</evidence>
<proteinExistence type="inferred from homology"/>
<dbReference type="Gene3D" id="3.40.1190.10">
    <property type="entry name" value="Mur-like, catalytic domain"/>
    <property type="match status" value="1"/>
</dbReference>
<evidence type="ECO:0000256" key="5">
    <source>
        <dbReference type="ARBA" id="ARBA00022840"/>
    </source>
</evidence>
<name>A0A1Q9JG27_9FIRM</name>
<dbReference type="HAMAP" id="MF_02019">
    <property type="entry name" value="MurF"/>
    <property type="match status" value="1"/>
</dbReference>
<comment type="subcellular location">
    <subcellularLocation>
        <location evidence="10 11">Cytoplasm</location>
    </subcellularLocation>
</comment>
<evidence type="ECO:0000256" key="3">
    <source>
        <dbReference type="ARBA" id="ARBA00022618"/>
    </source>
</evidence>
<dbReference type="InterPro" id="IPR005863">
    <property type="entry name" value="UDP-N-AcMur_synth"/>
</dbReference>
<comment type="pathway">
    <text evidence="10 11">Cell wall biogenesis; peptidoglycan biosynthesis.</text>
</comment>
<evidence type="ECO:0000259" key="13">
    <source>
        <dbReference type="Pfam" id="PF08245"/>
    </source>
</evidence>
<evidence type="ECO:0000256" key="10">
    <source>
        <dbReference type="HAMAP-Rule" id="MF_02019"/>
    </source>
</evidence>
<dbReference type="EC" id="6.3.2.10" evidence="10 11"/>
<dbReference type="GO" id="GO:0071555">
    <property type="term" value="P:cell wall organization"/>
    <property type="evidence" value="ECO:0007669"/>
    <property type="project" value="UniProtKB-KW"/>
</dbReference>
<dbReference type="InterPro" id="IPR051046">
    <property type="entry name" value="MurCDEF_CellWall_CoF430Synth"/>
</dbReference>
<protein>
    <recommendedName>
        <fullName evidence="10 11">UDP-N-acetylmuramoyl-tripeptide--D-alanyl-D-alanine ligase</fullName>
        <ecNumber evidence="10 11">6.3.2.10</ecNumber>
    </recommendedName>
    <alternativeName>
        <fullName evidence="10">D-alanyl-D-alanine-adding enzyme</fullName>
    </alternativeName>
</protein>
<keyword evidence="5 10" id="KW-0067">ATP-binding</keyword>
<evidence type="ECO:0000256" key="2">
    <source>
        <dbReference type="ARBA" id="ARBA00022598"/>
    </source>
</evidence>
<evidence type="ECO:0000256" key="4">
    <source>
        <dbReference type="ARBA" id="ARBA00022741"/>
    </source>
</evidence>
<dbReference type="Gene3D" id="3.40.1390.10">
    <property type="entry name" value="MurE/MurF, N-terminal domain"/>
    <property type="match status" value="1"/>
</dbReference>
<comment type="catalytic activity">
    <reaction evidence="10 11">
        <text>D-alanyl-D-alanine + UDP-N-acetyl-alpha-D-muramoyl-L-alanyl-gamma-D-glutamyl-meso-2,6-diaminopimelate + ATP = UDP-N-acetyl-alpha-D-muramoyl-L-alanyl-gamma-D-glutamyl-meso-2,6-diaminopimeloyl-D-alanyl-D-alanine + ADP + phosphate + H(+)</text>
        <dbReference type="Rhea" id="RHEA:28374"/>
        <dbReference type="ChEBI" id="CHEBI:15378"/>
        <dbReference type="ChEBI" id="CHEBI:30616"/>
        <dbReference type="ChEBI" id="CHEBI:43474"/>
        <dbReference type="ChEBI" id="CHEBI:57822"/>
        <dbReference type="ChEBI" id="CHEBI:61386"/>
        <dbReference type="ChEBI" id="CHEBI:83905"/>
        <dbReference type="ChEBI" id="CHEBI:456216"/>
        <dbReference type="EC" id="6.3.2.10"/>
    </reaction>
</comment>
<evidence type="ECO:0000256" key="11">
    <source>
        <dbReference type="RuleBase" id="RU004136"/>
    </source>
</evidence>
<comment type="function">
    <text evidence="10 11">Involved in cell wall formation. Catalyzes the final step in the synthesis of UDP-N-acetylmuramoyl-pentapeptide, the precursor of murein.</text>
</comment>
<dbReference type="RefSeq" id="WP_075712191.1">
    <property type="nucleotide sequence ID" value="NZ_MJIE01000001.1"/>
</dbReference>
<keyword evidence="6 10" id="KW-0133">Cell shape</keyword>
<dbReference type="UniPathway" id="UPA00219"/>
<dbReference type="GO" id="GO:0009252">
    <property type="term" value="P:peptidoglycan biosynthetic process"/>
    <property type="evidence" value="ECO:0007669"/>
    <property type="project" value="UniProtKB-UniRule"/>
</dbReference>
<organism evidence="14 15">
    <name type="scientific">Hornefia porci</name>
    <dbReference type="NCBI Taxonomy" id="2652292"/>
    <lineage>
        <taxon>Bacteria</taxon>
        <taxon>Bacillati</taxon>
        <taxon>Bacillota</taxon>
        <taxon>Clostridia</taxon>
        <taxon>Peptostreptococcales</taxon>
        <taxon>Anaerovoracaceae</taxon>
        <taxon>Hornefia</taxon>
    </lineage>
</organism>
<dbReference type="InterPro" id="IPR035911">
    <property type="entry name" value="MurE/MurF_N"/>
</dbReference>
<dbReference type="EMBL" id="MJIE01000001">
    <property type="protein sequence ID" value="OLR55192.1"/>
    <property type="molecule type" value="Genomic_DNA"/>
</dbReference>
<keyword evidence="3 10" id="KW-0132">Cell division</keyword>
<dbReference type="InterPro" id="IPR036615">
    <property type="entry name" value="Mur_ligase_C_dom_sf"/>
</dbReference>
<dbReference type="GO" id="GO:0008766">
    <property type="term" value="F:UDP-N-acetylmuramoylalanyl-D-glutamyl-2,6-diaminopimelate-D-alanyl-D-alanine ligase activity"/>
    <property type="evidence" value="ECO:0007669"/>
    <property type="project" value="RHEA"/>
</dbReference>
<feature type="binding site" evidence="10">
    <location>
        <begin position="113"/>
        <end position="119"/>
    </location>
    <ligand>
        <name>ATP</name>
        <dbReference type="ChEBI" id="CHEBI:30616"/>
    </ligand>
</feature>
<dbReference type="PANTHER" id="PTHR43024">
    <property type="entry name" value="UDP-N-ACETYLMURAMOYL-TRIPEPTIDE--D-ALANYL-D-ALANINE LIGASE"/>
    <property type="match status" value="1"/>
</dbReference>
<comment type="similarity">
    <text evidence="10">Belongs to the MurCDEF family. MurF subfamily.</text>
</comment>
<dbReference type="GO" id="GO:0047480">
    <property type="term" value="F:UDP-N-acetylmuramoyl-tripeptide-D-alanyl-D-alanine ligase activity"/>
    <property type="evidence" value="ECO:0007669"/>
    <property type="project" value="UniProtKB-UniRule"/>
</dbReference>
<dbReference type="InterPro" id="IPR013221">
    <property type="entry name" value="Mur_ligase_cen"/>
</dbReference>
<gene>
    <name evidence="10" type="primary">murF</name>
    <name evidence="14" type="ORF">BHK98_03410</name>
</gene>
<dbReference type="AlphaFoldDB" id="A0A1Q9JG27"/>
<evidence type="ECO:0000256" key="1">
    <source>
        <dbReference type="ARBA" id="ARBA00022490"/>
    </source>
</evidence>
<dbReference type="PANTHER" id="PTHR43024:SF1">
    <property type="entry name" value="UDP-N-ACETYLMURAMOYL-TRIPEPTIDE--D-ALANYL-D-ALANINE LIGASE"/>
    <property type="match status" value="1"/>
</dbReference>
<feature type="domain" description="Mur ligase C-terminal" evidence="12">
    <location>
        <begin position="321"/>
        <end position="441"/>
    </location>
</feature>
<keyword evidence="1 10" id="KW-0963">Cytoplasm</keyword>
<reference evidence="14 15" key="1">
    <citation type="journal article" date="2016" name="Appl. Environ. Microbiol.">
        <title>Function and Phylogeny of Bacterial Butyryl Coenzyme A:Acetate Transferases and Their Diversity in the Proximal Colon of Swine.</title>
        <authorList>
            <person name="Trachsel J."/>
            <person name="Bayles D.O."/>
            <person name="Looft T."/>
            <person name="Levine U.Y."/>
            <person name="Allen H.K."/>
        </authorList>
    </citation>
    <scope>NUCLEOTIDE SEQUENCE [LARGE SCALE GENOMIC DNA]</scope>
    <source>
        <strain evidence="14 15">68-3-10</strain>
    </source>
</reference>
<dbReference type="SUPFAM" id="SSF53244">
    <property type="entry name" value="MurD-like peptide ligases, peptide-binding domain"/>
    <property type="match status" value="1"/>
</dbReference>
<keyword evidence="4 10" id="KW-0547">Nucleotide-binding</keyword>
<dbReference type="Proteomes" id="UP000187404">
    <property type="component" value="Unassembled WGS sequence"/>
</dbReference>
<dbReference type="InterPro" id="IPR036565">
    <property type="entry name" value="Mur-like_cat_sf"/>
</dbReference>
<comment type="caution">
    <text evidence="14">The sequence shown here is derived from an EMBL/GenBank/DDBJ whole genome shotgun (WGS) entry which is preliminary data.</text>
</comment>
<keyword evidence="9 10" id="KW-0961">Cell wall biogenesis/degradation</keyword>
<dbReference type="GO" id="GO:0008360">
    <property type="term" value="P:regulation of cell shape"/>
    <property type="evidence" value="ECO:0007669"/>
    <property type="project" value="UniProtKB-KW"/>
</dbReference>
<dbReference type="InterPro" id="IPR004101">
    <property type="entry name" value="Mur_ligase_C"/>
</dbReference>